<dbReference type="EMBL" id="JBHSSO010000008">
    <property type="protein sequence ID" value="MFC6289013.1"/>
    <property type="molecule type" value="Genomic_DNA"/>
</dbReference>
<name>A0ABW1U8D6_9LACO</name>
<dbReference type="RefSeq" id="WP_125575744.1">
    <property type="nucleotide sequence ID" value="NZ_JBHSSO010000008.1"/>
</dbReference>
<sequence>MKKLTRLLAVSALTVLVGGGVVETVTPQSTVQAAKKAKAKKAKKTKAKKTKAKKSKAKKSKAKKTAKEKKYYTAKQWSQVLHYRKQAKKIGVTTKGMYAQKPRLKKSFRPGKLSASYINRTVNWINFYRTMFGLSKVQADSDWNTSAQYGAATLAAADKGLSHGLVGIKRPSFVSKADWQKGADATNQSNLSREVTGPYDIVTGYLSDDNDLSGLEPGHRLWILGGIDRVGVGQADGYNDLRVFADNSYGATTPVKKTAFPRAGLMPYALVSQGAPWSVSWPDEYTGDSSSSPQVSVYDKTAKKAVKVTHVNASQAGYGFFGTTVYFLPKKSQLKVNHAYKVEVSGVEDQSDISYTTRLFDLKVNGAFY</sequence>
<dbReference type="InterPro" id="IPR035940">
    <property type="entry name" value="CAP_sf"/>
</dbReference>
<evidence type="ECO:0000313" key="3">
    <source>
        <dbReference type="EMBL" id="MFC6289013.1"/>
    </source>
</evidence>
<feature type="region of interest" description="Disordered" evidence="1">
    <location>
        <begin position="32"/>
        <end position="67"/>
    </location>
</feature>
<feature type="signal peptide" evidence="2">
    <location>
        <begin position="1"/>
        <end position="19"/>
    </location>
</feature>
<accession>A0ABW1U8D6</accession>
<evidence type="ECO:0000256" key="1">
    <source>
        <dbReference type="SAM" id="MobiDB-lite"/>
    </source>
</evidence>
<organism evidence="3 4">
    <name type="scientific">Levilactobacillus angrenensis</name>
    <dbReference type="NCBI Taxonomy" id="2486020"/>
    <lineage>
        <taxon>Bacteria</taxon>
        <taxon>Bacillati</taxon>
        <taxon>Bacillota</taxon>
        <taxon>Bacilli</taxon>
        <taxon>Lactobacillales</taxon>
        <taxon>Lactobacillaceae</taxon>
        <taxon>Levilactobacillus</taxon>
    </lineage>
</organism>
<proteinExistence type="predicted"/>
<evidence type="ECO:0000256" key="2">
    <source>
        <dbReference type="SAM" id="SignalP"/>
    </source>
</evidence>
<dbReference type="Proteomes" id="UP001596258">
    <property type="component" value="Unassembled WGS sequence"/>
</dbReference>
<dbReference type="Gene3D" id="3.40.33.10">
    <property type="entry name" value="CAP"/>
    <property type="match status" value="1"/>
</dbReference>
<feature type="compositionally biased region" description="Basic residues" evidence="1">
    <location>
        <begin position="35"/>
        <end position="67"/>
    </location>
</feature>
<feature type="chain" id="PRO_5047422154" evidence="2">
    <location>
        <begin position="20"/>
        <end position="369"/>
    </location>
</feature>
<reference evidence="4" key="1">
    <citation type="journal article" date="2019" name="Int. J. Syst. Evol. Microbiol.">
        <title>The Global Catalogue of Microorganisms (GCM) 10K type strain sequencing project: providing services to taxonomists for standard genome sequencing and annotation.</title>
        <authorList>
            <consortium name="The Broad Institute Genomics Platform"/>
            <consortium name="The Broad Institute Genome Sequencing Center for Infectious Disease"/>
            <person name="Wu L."/>
            <person name="Ma J."/>
        </authorList>
    </citation>
    <scope>NUCLEOTIDE SEQUENCE [LARGE SCALE GENOMIC DNA]</scope>
    <source>
        <strain evidence="4">CCM 8893</strain>
    </source>
</reference>
<keyword evidence="4" id="KW-1185">Reference proteome</keyword>
<keyword evidence="2" id="KW-0732">Signal</keyword>
<protein>
    <submittedName>
        <fullName evidence="3">CAP domain-containing protein</fullName>
    </submittedName>
</protein>
<evidence type="ECO:0000313" key="4">
    <source>
        <dbReference type="Proteomes" id="UP001596258"/>
    </source>
</evidence>
<gene>
    <name evidence="3" type="ORF">ACFP1M_02135</name>
</gene>
<comment type="caution">
    <text evidence="3">The sequence shown here is derived from an EMBL/GenBank/DDBJ whole genome shotgun (WGS) entry which is preliminary data.</text>
</comment>
<dbReference type="SUPFAM" id="SSF55797">
    <property type="entry name" value="PR-1-like"/>
    <property type="match status" value="1"/>
</dbReference>